<dbReference type="STRING" id="490629.SAMN05216266_108288"/>
<dbReference type="InterPro" id="IPR027383">
    <property type="entry name" value="Znf_put"/>
</dbReference>
<dbReference type="Gene3D" id="1.10.10.1320">
    <property type="entry name" value="Anti-sigma factor, zinc-finger domain"/>
    <property type="match status" value="1"/>
</dbReference>
<name>A0A1I1A9W9_9PSEU</name>
<feature type="domain" description="Putative zinc-finger" evidence="8">
    <location>
        <begin position="201"/>
        <end position="235"/>
    </location>
</feature>
<evidence type="ECO:0000259" key="8">
    <source>
        <dbReference type="Pfam" id="PF13490"/>
    </source>
</evidence>
<keyword evidence="10" id="KW-1185">Reference proteome</keyword>
<keyword evidence="4" id="KW-0238">DNA-binding</keyword>
<reference evidence="10" key="1">
    <citation type="submission" date="2016-10" db="EMBL/GenBank/DDBJ databases">
        <authorList>
            <person name="Varghese N."/>
            <person name="Submissions S."/>
        </authorList>
    </citation>
    <scope>NUCLEOTIDE SEQUENCE [LARGE SCALE GENOMIC DNA]</scope>
    <source>
        <strain evidence="10">CGMCC 4.3568</strain>
    </source>
</reference>
<dbReference type="SUPFAM" id="SSF88946">
    <property type="entry name" value="Sigma2 domain of RNA polymerase sigma factors"/>
    <property type="match status" value="1"/>
</dbReference>
<feature type="compositionally biased region" description="Pro residues" evidence="6">
    <location>
        <begin position="734"/>
        <end position="766"/>
    </location>
</feature>
<dbReference type="Gene3D" id="1.10.1740.10">
    <property type="match status" value="1"/>
</dbReference>
<dbReference type="OrthoDB" id="4990598at2"/>
<evidence type="ECO:0000256" key="2">
    <source>
        <dbReference type="ARBA" id="ARBA00023015"/>
    </source>
</evidence>
<dbReference type="RefSeq" id="WP_091673982.1">
    <property type="nucleotide sequence ID" value="NZ_FOKG01000008.1"/>
</dbReference>
<proteinExistence type="inferred from homology"/>
<dbReference type="PANTHER" id="PTHR43133:SF8">
    <property type="entry name" value="RNA POLYMERASE SIGMA FACTOR HI_1459-RELATED"/>
    <property type="match status" value="1"/>
</dbReference>
<dbReference type="Pfam" id="PF13490">
    <property type="entry name" value="zf-HC2"/>
    <property type="match status" value="1"/>
</dbReference>
<gene>
    <name evidence="9" type="ORF">SAMN05216266_108288</name>
</gene>
<dbReference type="InterPro" id="IPR013324">
    <property type="entry name" value="RNA_pol_sigma_r3/r4-like"/>
</dbReference>
<evidence type="ECO:0000256" key="6">
    <source>
        <dbReference type="SAM" id="MobiDB-lite"/>
    </source>
</evidence>
<dbReference type="InterPro" id="IPR014284">
    <property type="entry name" value="RNA_pol_sigma-70_dom"/>
</dbReference>
<dbReference type="InterPro" id="IPR041916">
    <property type="entry name" value="Anti_sigma_zinc_sf"/>
</dbReference>
<feature type="domain" description="RNA polymerase sigma-70 region 2" evidence="7">
    <location>
        <begin position="31"/>
        <end position="99"/>
    </location>
</feature>
<evidence type="ECO:0000256" key="5">
    <source>
        <dbReference type="ARBA" id="ARBA00023163"/>
    </source>
</evidence>
<feature type="compositionally biased region" description="Pro residues" evidence="6">
    <location>
        <begin position="344"/>
        <end position="403"/>
    </location>
</feature>
<evidence type="ECO:0000259" key="7">
    <source>
        <dbReference type="Pfam" id="PF04542"/>
    </source>
</evidence>
<dbReference type="InterPro" id="IPR039425">
    <property type="entry name" value="RNA_pol_sigma-70-like"/>
</dbReference>
<dbReference type="NCBIfam" id="TIGR02937">
    <property type="entry name" value="sigma70-ECF"/>
    <property type="match status" value="1"/>
</dbReference>
<dbReference type="InterPro" id="IPR013325">
    <property type="entry name" value="RNA_pol_sigma_r2"/>
</dbReference>
<protein>
    <submittedName>
        <fullName evidence="9">RNA polymerase sigma factor, sigma-70 family</fullName>
    </submittedName>
</protein>
<feature type="compositionally biased region" description="Low complexity" evidence="6">
    <location>
        <begin position="694"/>
        <end position="717"/>
    </location>
</feature>
<evidence type="ECO:0000313" key="10">
    <source>
        <dbReference type="Proteomes" id="UP000243799"/>
    </source>
</evidence>
<evidence type="ECO:0000256" key="4">
    <source>
        <dbReference type="ARBA" id="ARBA00023125"/>
    </source>
</evidence>
<organism evidence="9 10">
    <name type="scientific">Amycolatopsis marina</name>
    <dbReference type="NCBI Taxonomy" id="490629"/>
    <lineage>
        <taxon>Bacteria</taxon>
        <taxon>Bacillati</taxon>
        <taxon>Actinomycetota</taxon>
        <taxon>Actinomycetes</taxon>
        <taxon>Pseudonocardiales</taxon>
        <taxon>Pseudonocardiaceae</taxon>
        <taxon>Amycolatopsis</taxon>
    </lineage>
</organism>
<keyword evidence="3" id="KW-0731">Sigma factor</keyword>
<evidence type="ECO:0000313" key="9">
    <source>
        <dbReference type="EMBL" id="SFB34322.1"/>
    </source>
</evidence>
<dbReference type="InterPro" id="IPR007627">
    <property type="entry name" value="RNA_pol_sigma70_r2"/>
</dbReference>
<dbReference type="AlphaFoldDB" id="A0A1I1A9W9"/>
<keyword evidence="2" id="KW-0805">Transcription regulation</keyword>
<accession>A0A1I1A9W9</accession>
<comment type="similarity">
    <text evidence="1">Belongs to the sigma-70 factor family. ECF subfamily.</text>
</comment>
<dbReference type="Pfam" id="PF04542">
    <property type="entry name" value="Sigma70_r2"/>
    <property type="match status" value="1"/>
</dbReference>
<feature type="region of interest" description="Disordered" evidence="6">
    <location>
        <begin position="673"/>
        <end position="779"/>
    </location>
</feature>
<dbReference type="InterPro" id="IPR036388">
    <property type="entry name" value="WH-like_DNA-bd_sf"/>
</dbReference>
<dbReference type="GO" id="GO:0016987">
    <property type="term" value="F:sigma factor activity"/>
    <property type="evidence" value="ECO:0007669"/>
    <property type="project" value="UniProtKB-KW"/>
</dbReference>
<dbReference type="PRINTS" id="PR01217">
    <property type="entry name" value="PRICHEXTENSN"/>
</dbReference>
<feature type="region of interest" description="Disordered" evidence="6">
    <location>
        <begin position="338"/>
        <end position="444"/>
    </location>
</feature>
<keyword evidence="5" id="KW-0804">Transcription</keyword>
<dbReference type="GO" id="GO:0006352">
    <property type="term" value="P:DNA-templated transcription initiation"/>
    <property type="evidence" value="ECO:0007669"/>
    <property type="project" value="InterPro"/>
</dbReference>
<dbReference type="GO" id="GO:0003677">
    <property type="term" value="F:DNA binding"/>
    <property type="evidence" value="ECO:0007669"/>
    <property type="project" value="UniProtKB-KW"/>
</dbReference>
<dbReference type="Gene3D" id="1.10.10.10">
    <property type="entry name" value="Winged helix-like DNA-binding domain superfamily/Winged helix DNA-binding domain"/>
    <property type="match status" value="1"/>
</dbReference>
<dbReference type="SUPFAM" id="SSF88659">
    <property type="entry name" value="Sigma3 and sigma4 domains of RNA polymerase sigma factors"/>
    <property type="match status" value="1"/>
</dbReference>
<evidence type="ECO:0000256" key="3">
    <source>
        <dbReference type="ARBA" id="ARBA00023082"/>
    </source>
</evidence>
<evidence type="ECO:0000256" key="1">
    <source>
        <dbReference type="ARBA" id="ARBA00010641"/>
    </source>
</evidence>
<dbReference type="EMBL" id="FOKG01000008">
    <property type="protein sequence ID" value="SFB34322.1"/>
    <property type="molecule type" value="Genomic_DNA"/>
</dbReference>
<sequence>MSTVPADLGGKSDAELIESVRGGQLDAYGALYERHVAAAYNLARQLARSAAEADDLVSEAFSKLLDTLRGGKGPDSAFRAYLLTALRHTAYDKTRRDRKIDLNEDMSEVGGPAAEALTVPFSDTAVAGLERSMAAKAFARLPERWQTVLWHTEIEQQSPAEVAPLLGLTANGVSALAYRAREGLRQAYLQVHLAETTAERCRATADRLGAWTRDGLSKRERSQVETHLDECDRCRVLAAELADVNGGLRGVVAPLVLGGAVFAYLAAAGATKASAATAGMAAVGAGAAAGTAGAAGSSGGAAAGAAAAGPRQFVGVAASGVAMAAAIAVGLTAGGGGQDIPAAAEPPPAVAPAEPAPPADPPQPPPDQPPVVPPAPQPEPPVVVPPPPAPAPEPDEPAPPPPPEEPEAPSVVAQGPPDGVELVPGAGPVDLPITVRNNGGSDSPPVKAELSLPPGVTAVGPNGGFGVFGGPGMLSLNAPAPRQAAPSTTVNCPGGDGSTVSCSSDRGLPPGDSVVLLFRLVAAEDAKGGQVTGTVSSGADIRVNVQVPVVVAPAPDDVLLTVGQSTNPIFPWFWPPQLDITVRNTGESVRQAAVTVDEYAHTTGGDDFDCSHGTELSCTSKEPLQPDTEVGLKAQVHRWSSPRTVTVTATLGTATASRTVTIDPVCHSYLCPWPDGKDKDEQQPPSTTPGAADPSGTSTSPNPPTSSETPESSAPGTAPTTKPEDAESSGKPTQPKPTRPSAPTEPAPPGTTEPSPTKPPNAPPTSKPWVPWDWWQKFG</sequence>
<dbReference type="PANTHER" id="PTHR43133">
    <property type="entry name" value="RNA POLYMERASE ECF-TYPE SIGMA FACTO"/>
    <property type="match status" value="1"/>
</dbReference>
<dbReference type="Proteomes" id="UP000243799">
    <property type="component" value="Unassembled WGS sequence"/>
</dbReference>